<dbReference type="GO" id="GO:0006302">
    <property type="term" value="P:double-strand break repair"/>
    <property type="evidence" value="ECO:0007669"/>
    <property type="project" value="InterPro"/>
</dbReference>
<dbReference type="SUPFAM" id="SSF52540">
    <property type="entry name" value="P-loop containing nucleoside triphosphate hydrolases"/>
    <property type="match status" value="1"/>
</dbReference>
<dbReference type="AlphaFoldDB" id="A0A917T513"/>
<organism evidence="2 3">
    <name type="scientific">Dactylosporangium sucinum</name>
    <dbReference type="NCBI Taxonomy" id="1424081"/>
    <lineage>
        <taxon>Bacteria</taxon>
        <taxon>Bacillati</taxon>
        <taxon>Actinomycetota</taxon>
        <taxon>Actinomycetes</taxon>
        <taxon>Micromonosporales</taxon>
        <taxon>Micromonosporaceae</taxon>
        <taxon>Dactylosporangium</taxon>
    </lineage>
</organism>
<accession>A0A917T513</accession>
<dbReference type="Proteomes" id="UP000642070">
    <property type="component" value="Unassembled WGS sequence"/>
</dbReference>
<sequence length="617" mass="68007">MSALRLIRLVFLGKEVSPATVTFGPALTVIYGASDAGKSYIVDAIDFMLGGKRLKSIPEAELFSTVMLGVELPDESRITLVRRMSGGQFSVYLSDLTDFPKGPADFVLAPANNQASAKRQSVSRFFLEQLGMGGRKLRKNRMNVTVPLSFRNLCALCIIDETKMQSPVPPPLSGQHVTATAEVSTFKLLLQGEDDSAVAQEADALERRKIGKGQIEVLERLLRDLENSMEESDTPIGLSGQLARLVRSVEEQAAAINSVLESRNDLLREHAAVAHQGDVLETRLREVNELTARFELLREKYDSDLERLEMVREAGGLLGFFKPGVCVFCGAEVEHQNAGAHMAEEVTAFGESVSAEIQKTIALRGDLVSTIADLGDQRSLLETEIRDFYGRMNGFRSSIEALDNELRPRQSEINSLLTKRSEIERKLAAFAQIERIETLRLSLQPGPAEETPVAPGLNDRALREFSETVKVVLSEWGVPVGDSIRFGKSENDLLVDDQPRASRGKGMRAILHAAFTSALAQYCFSRDLEHPGFIVLDSPLVTYREPDPGSADQPTEEEFETVASSFYRYLDGQFLGQSIIVENTDPPENLSEDAVLVHFTKRPGSGRYGLFPALTAR</sequence>
<evidence type="ECO:0000259" key="1">
    <source>
        <dbReference type="Pfam" id="PF13476"/>
    </source>
</evidence>
<dbReference type="GO" id="GO:0016887">
    <property type="term" value="F:ATP hydrolysis activity"/>
    <property type="evidence" value="ECO:0007669"/>
    <property type="project" value="InterPro"/>
</dbReference>
<keyword evidence="3" id="KW-1185">Reference proteome</keyword>
<dbReference type="InterPro" id="IPR027417">
    <property type="entry name" value="P-loop_NTPase"/>
</dbReference>
<dbReference type="RefSeq" id="WP_190248554.1">
    <property type="nucleotide sequence ID" value="NZ_BMPI01000004.1"/>
</dbReference>
<gene>
    <name evidence="2" type="ORF">GCM10007977_010690</name>
</gene>
<proteinExistence type="predicted"/>
<protein>
    <recommendedName>
        <fullName evidence="1">Rad50/SbcC-type AAA domain-containing protein</fullName>
    </recommendedName>
</protein>
<reference evidence="2" key="1">
    <citation type="journal article" date="2014" name="Int. J. Syst. Evol. Microbiol.">
        <title>Complete genome sequence of Corynebacterium casei LMG S-19264T (=DSM 44701T), isolated from a smear-ripened cheese.</title>
        <authorList>
            <consortium name="US DOE Joint Genome Institute (JGI-PGF)"/>
            <person name="Walter F."/>
            <person name="Albersmeier A."/>
            <person name="Kalinowski J."/>
            <person name="Ruckert C."/>
        </authorList>
    </citation>
    <scope>NUCLEOTIDE SEQUENCE</scope>
    <source>
        <strain evidence="2">JCM 19831</strain>
    </source>
</reference>
<dbReference type="Pfam" id="PF13476">
    <property type="entry name" value="AAA_23"/>
    <property type="match status" value="1"/>
</dbReference>
<dbReference type="Gene3D" id="3.40.50.300">
    <property type="entry name" value="P-loop containing nucleotide triphosphate hydrolases"/>
    <property type="match status" value="1"/>
</dbReference>
<dbReference type="InterPro" id="IPR038729">
    <property type="entry name" value="Rad50/SbcC_AAA"/>
</dbReference>
<evidence type="ECO:0000313" key="3">
    <source>
        <dbReference type="Proteomes" id="UP000642070"/>
    </source>
</evidence>
<evidence type="ECO:0000313" key="2">
    <source>
        <dbReference type="EMBL" id="GGM11399.1"/>
    </source>
</evidence>
<name>A0A917T513_9ACTN</name>
<reference evidence="2" key="2">
    <citation type="submission" date="2020-09" db="EMBL/GenBank/DDBJ databases">
        <authorList>
            <person name="Sun Q."/>
            <person name="Ohkuma M."/>
        </authorList>
    </citation>
    <scope>NUCLEOTIDE SEQUENCE</scope>
    <source>
        <strain evidence="2">JCM 19831</strain>
    </source>
</reference>
<feature type="domain" description="Rad50/SbcC-type AAA" evidence="1">
    <location>
        <begin position="19"/>
        <end position="56"/>
    </location>
</feature>
<dbReference type="EMBL" id="BMPI01000004">
    <property type="protein sequence ID" value="GGM11399.1"/>
    <property type="molecule type" value="Genomic_DNA"/>
</dbReference>
<comment type="caution">
    <text evidence="2">The sequence shown here is derived from an EMBL/GenBank/DDBJ whole genome shotgun (WGS) entry which is preliminary data.</text>
</comment>